<sequence length="348" mass="40164">MYLLAYGRLYSNKGAMTPGVTRETVDGMSLGKIEHVIDALRHERYRWSPARRVYIPKARSSTKLRPLGLPPWSDKLVGEVIRLLLEAYYEPTFSSSSHGFRPCRGCHTALRDVANTWTGTVWFVEGDIAQCFDRLDHSVMLRILGEKIHDNRFLRLVHNMLKAGYLEDWIWNATHSGSPQGGVVSPILSNIYLHKLDEYVETVLIPEYTRGRIRKPNRAFFRVWAAMQRARKRGDRTQLRELRKQLRSIPSMDTQDPGYRRLRYVRYCDDTLLGFAGPKAEAEEIKQRLAEFLRDELKLELSPEKTLITHARTRAARFLGYDITVHHNDRKITGGKRSVNGVISLDLS</sequence>
<dbReference type="EMBL" id="SPAZ01000100">
    <property type="protein sequence ID" value="TQE35929.1"/>
    <property type="molecule type" value="Genomic_DNA"/>
</dbReference>
<dbReference type="PROSITE" id="PS50878">
    <property type="entry name" value="RT_POL"/>
    <property type="match status" value="1"/>
</dbReference>
<reference evidence="2 3" key="1">
    <citation type="submission" date="2019-03" db="EMBL/GenBank/DDBJ databases">
        <title>Comparative genomic analyses of the sweetpotato soil rot pathogen, Streptomyces ipomoeae.</title>
        <authorList>
            <person name="Ruschel Soares N."/>
            <person name="Badger J.H."/>
            <person name="Huguet-Tapia J.C."/>
            <person name="Clark C.A."/>
            <person name="Pettis G.S."/>
        </authorList>
    </citation>
    <scope>NUCLEOTIDE SEQUENCE [LARGE SCALE GENOMIC DNA]</scope>
    <source>
        <strain evidence="2 3">88-35</strain>
    </source>
</reference>
<name>A0AAE8W6S6_9ACTN</name>
<protein>
    <recommendedName>
        <fullName evidence="1">Reverse transcriptase domain-containing protein</fullName>
    </recommendedName>
</protein>
<evidence type="ECO:0000313" key="2">
    <source>
        <dbReference type="EMBL" id="TQE35929.1"/>
    </source>
</evidence>
<dbReference type="CDD" id="cd01651">
    <property type="entry name" value="RT_G2_intron"/>
    <property type="match status" value="1"/>
</dbReference>
<dbReference type="PANTHER" id="PTHR34047">
    <property type="entry name" value="NUCLEAR INTRON MATURASE 1, MITOCHONDRIAL-RELATED"/>
    <property type="match status" value="1"/>
</dbReference>
<comment type="caution">
    <text evidence="2">The sequence shown here is derived from an EMBL/GenBank/DDBJ whole genome shotgun (WGS) entry which is preliminary data.</text>
</comment>
<proteinExistence type="predicted"/>
<feature type="domain" description="Reverse transcriptase" evidence="1">
    <location>
        <begin position="36"/>
        <end position="323"/>
    </location>
</feature>
<dbReference type="InterPro" id="IPR043502">
    <property type="entry name" value="DNA/RNA_pol_sf"/>
</dbReference>
<dbReference type="InterPro" id="IPR051083">
    <property type="entry name" value="GrpII_Intron_Splice-Mob/Def"/>
</dbReference>
<dbReference type="SUPFAM" id="SSF56672">
    <property type="entry name" value="DNA/RNA polymerases"/>
    <property type="match status" value="1"/>
</dbReference>
<evidence type="ECO:0000313" key="3">
    <source>
        <dbReference type="Proteomes" id="UP000318720"/>
    </source>
</evidence>
<dbReference type="Pfam" id="PF00078">
    <property type="entry name" value="RVT_1"/>
    <property type="match status" value="1"/>
</dbReference>
<dbReference type="PANTHER" id="PTHR34047:SF8">
    <property type="entry name" value="PROTEIN YKFC"/>
    <property type="match status" value="1"/>
</dbReference>
<dbReference type="Proteomes" id="UP000318720">
    <property type="component" value="Unassembled WGS sequence"/>
</dbReference>
<dbReference type="AlphaFoldDB" id="A0AAE8W6S6"/>
<accession>A0AAE8W6S6</accession>
<evidence type="ECO:0000259" key="1">
    <source>
        <dbReference type="PROSITE" id="PS50878"/>
    </source>
</evidence>
<dbReference type="InterPro" id="IPR000477">
    <property type="entry name" value="RT_dom"/>
</dbReference>
<organism evidence="2 3">
    <name type="scientific">Streptomyces ipomoeae</name>
    <dbReference type="NCBI Taxonomy" id="103232"/>
    <lineage>
        <taxon>Bacteria</taxon>
        <taxon>Bacillati</taxon>
        <taxon>Actinomycetota</taxon>
        <taxon>Actinomycetes</taxon>
        <taxon>Kitasatosporales</taxon>
        <taxon>Streptomycetaceae</taxon>
        <taxon>Streptomyces</taxon>
    </lineage>
</organism>
<gene>
    <name evidence="2" type="ORF">Sipo8835_12005</name>
</gene>